<sequence>MIALSSLKTISWDIGNGATYRPPPRDSKGRIVRIEVVNEKPGLKRSLSNTIKKKFMLWKKEDKENTEDDQLTSVSTNVTQPSTSKEKGKATVVDNVQ</sequence>
<protein>
    <submittedName>
        <fullName evidence="2">Uncharacterized protein</fullName>
    </submittedName>
</protein>
<dbReference type="Proteomes" id="UP000660729">
    <property type="component" value="Unassembled WGS sequence"/>
</dbReference>
<dbReference type="EMBL" id="JABCIY010000316">
    <property type="protein sequence ID" value="KAF7185605.1"/>
    <property type="molecule type" value="Genomic_DNA"/>
</dbReference>
<evidence type="ECO:0000313" key="2">
    <source>
        <dbReference type="EMBL" id="KAF7185605.1"/>
    </source>
</evidence>
<comment type="caution">
    <text evidence="2">The sequence shown here is derived from an EMBL/GenBank/DDBJ whole genome shotgun (WGS) entry which is preliminary data.</text>
</comment>
<feature type="region of interest" description="Disordered" evidence="1">
    <location>
        <begin position="62"/>
        <end position="97"/>
    </location>
</feature>
<keyword evidence="3" id="KW-1185">Reference proteome</keyword>
<evidence type="ECO:0000256" key="1">
    <source>
        <dbReference type="SAM" id="MobiDB-lite"/>
    </source>
</evidence>
<proteinExistence type="predicted"/>
<feature type="compositionally biased region" description="Polar residues" evidence="1">
    <location>
        <begin position="71"/>
        <end position="83"/>
    </location>
</feature>
<evidence type="ECO:0000313" key="3">
    <source>
        <dbReference type="Proteomes" id="UP000660729"/>
    </source>
</evidence>
<name>A0A8H6VBX7_9PEZI</name>
<dbReference type="AlphaFoldDB" id="A0A8H6VBX7"/>
<dbReference type="OrthoDB" id="3648376at2759"/>
<accession>A0A8H6VBX7</accession>
<organism evidence="2 3">
    <name type="scientific">Pseudocercospora fuligena</name>
    <dbReference type="NCBI Taxonomy" id="685502"/>
    <lineage>
        <taxon>Eukaryota</taxon>
        <taxon>Fungi</taxon>
        <taxon>Dikarya</taxon>
        <taxon>Ascomycota</taxon>
        <taxon>Pezizomycotina</taxon>
        <taxon>Dothideomycetes</taxon>
        <taxon>Dothideomycetidae</taxon>
        <taxon>Mycosphaerellales</taxon>
        <taxon>Mycosphaerellaceae</taxon>
        <taxon>Pseudocercospora</taxon>
    </lineage>
</organism>
<gene>
    <name evidence="2" type="ORF">HII31_13102</name>
</gene>
<reference evidence="2" key="1">
    <citation type="submission" date="2020-04" db="EMBL/GenBank/DDBJ databases">
        <title>Draft genome resource of the tomato pathogen Pseudocercospora fuligena.</title>
        <authorList>
            <person name="Zaccaron A."/>
        </authorList>
    </citation>
    <scope>NUCLEOTIDE SEQUENCE</scope>
    <source>
        <strain evidence="2">PF001</strain>
    </source>
</reference>